<dbReference type="PANTHER" id="PTHR10947">
    <property type="entry name" value="PHENYLALANYL-TRNA SYNTHETASE BETA CHAIN AND LEUCINE-RICH REPEAT-CONTAINING PROTEIN 47"/>
    <property type="match status" value="1"/>
</dbReference>
<keyword evidence="8" id="KW-0547">Nucleotide-binding</keyword>
<evidence type="ECO:0000256" key="10">
    <source>
        <dbReference type="ARBA" id="ARBA00022842"/>
    </source>
</evidence>
<evidence type="ECO:0000256" key="9">
    <source>
        <dbReference type="ARBA" id="ARBA00022840"/>
    </source>
</evidence>
<evidence type="ECO:0000256" key="4">
    <source>
        <dbReference type="ARBA" id="ARBA00012814"/>
    </source>
</evidence>
<evidence type="ECO:0000256" key="8">
    <source>
        <dbReference type="ARBA" id="ARBA00022741"/>
    </source>
</evidence>
<dbReference type="InterPro" id="IPR040659">
    <property type="entry name" value="PhetRS_B1"/>
</dbReference>
<accession>A0A448Z5X7</accession>
<dbReference type="InterPro" id="IPR009061">
    <property type="entry name" value="DNA-bd_dom_put_sf"/>
</dbReference>
<evidence type="ECO:0000313" key="15">
    <source>
        <dbReference type="EMBL" id="VEU37430.1"/>
    </source>
</evidence>
<dbReference type="InterPro" id="IPR045060">
    <property type="entry name" value="Phe-tRNA-ligase_IIc_bsu"/>
</dbReference>
<dbReference type="InterPro" id="IPR004531">
    <property type="entry name" value="Phe-tRNA-synth_IIc_bsu_arc_euk"/>
</dbReference>
<comment type="cofactor">
    <cofactor evidence="1">
        <name>Mg(2+)</name>
        <dbReference type="ChEBI" id="CHEBI:18420"/>
    </cofactor>
</comment>
<dbReference type="GO" id="GO:0003723">
    <property type="term" value="F:RNA binding"/>
    <property type="evidence" value="ECO:0007669"/>
    <property type="project" value="InterPro"/>
</dbReference>
<keyword evidence="6" id="KW-0436">Ligase</keyword>
<dbReference type="PANTHER" id="PTHR10947:SF0">
    <property type="entry name" value="PHENYLALANINE--TRNA LIGASE BETA SUBUNIT"/>
    <property type="match status" value="1"/>
</dbReference>
<dbReference type="PROSITE" id="PS51483">
    <property type="entry name" value="B5"/>
    <property type="match status" value="1"/>
</dbReference>
<dbReference type="FunFam" id="3.30.56.10:FF:000009">
    <property type="entry name" value="Phenylalanine-tRNA ligase, beta subunit"/>
    <property type="match status" value="1"/>
</dbReference>
<keyword evidence="10" id="KW-0460">Magnesium</keyword>
<evidence type="ECO:0000256" key="11">
    <source>
        <dbReference type="ARBA" id="ARBA00022917"/>
    </source>
</evidence>
<evidence type="ECO:0000256" key="13">
    <source>
        <dbReference type="ARBA" id="ARBA00033189"/>
    </source>
</evidence>
<dbReference type="NCBIfam" id="TIGR00471">
    <property type="entry name" value="pheT_arch"/>
    <property type="match status" value="1"/>
</dbReference>
<dbReference type="Pfam" id="PF03483">
    <property type="entry name" value="B3_4"/>
    <property type="match status" value="1"/>
</dbReference>
<protein>
    <recommendedName>
        <fullName evidence="4">phenylalanine--tRNA ligase</fullName>
        <ecNumber evidence="4">6.1.1.20</ecNumber>
    </recommendedName>
    <alternativeName>
        <fullName evidence="13">Phenylalanyl-tRNA synthetase beta subunit</fullName>
    </alternativeName>
</protein>
<dbReference type="InterPro" id="IPR005146">
    <property type="entry name" value="B3/B4_tRNA-bd"/>
</dbReference>
<dbReference type="Pfam" id="PF17759">
    <property type="entry name" value="tRNA_synthFbeta"/>
    <property type="match status" value="1"/>
</dbReference>
<dbReference type="SUPFAM" id="SSF56037">
    <property type="entry name" value="PheT/TilS domain"/>
    <property type="match status" value="1"/>
</dbReference>
<dbReference type="GO" id="GO:0000287">
    <property type="term" value="F:magnesium ion binding"/>
    <property type="evidence" value="ECO:0007669"/>
    <property type="project" value="InterPro"/>
</dbReference>
<dbReference type="Proteomes" id="UP000291116">
    <property type="component" value="Unassembled WGS sequence"/>
</dbReference>
<comment type="similarity">
    <text evidence="3">Belongs to the phenylalanyl-tRNA synthetase beta subunit family. Type 2 subfamily.</text>
</comment>
<dbReference type="FunFam" id="3.50.40.10:FF:000002">
    <property type="entry name" value="phenylalanine--tRNA ligase beta subunit"/>
    <property type="match status" value="1"/>
</dbReference>
<gene>
    <name evidence="15" type="ORF">PSNMU_V1.4_AUG-EV-PASAV3_0042490</name>
</gene>
<evidence type="ECO:0000256" key="5">
    <source>
        <dbReference type="ARBA" id="ARBA00022490"/>
    </source>
</evidence>
<keyword evidence="9" id="KW-0067">ATP-binding</keyword>
<dbReference type="SUPFAM" id="SSF55681">
    <property type="entry name" value="Class II aaRS and biotin synthetases"/>
    <property type="match status" value="1"/>
</dbReference>
<dbReference type="CDD" id="cd00769">
    <property type="entry name" value="PheRS_beta_core"/>
    <property type="match status" value="1"/>
</dbReference>
<dbReference type="Pfam" id="PF03484">
    <property type="entry name" value="B5"/>
    <property type="match status" value="1"/>
</dbReference>
<dbReference type="InterPro" id="IPR041616">
    <property type="entry name" value="PheRS_beta_core"/>
</dbReference>
<keyword evidence="11" id="KW-0648">Protein biosynthesis</keyword>
<feature type="domain" description="B5" evidence="14">
    <location>
        <begin position="317"/>
        <end position="395"/>
    </location>
</feature>
<name>A0A448Z5X7_9STRA</name>
<dbReference type="Gene3D" id="3.30.56.10">
    <property type="match status" value="2"/>
</dbReference>
<evidence type="ECO:0000256" key="1">
    <source>
        <dbReference type="ARBA" id="ARBA00001946"/>
    </source>
</evidence>
<evidence type="ECO:0000256" key="6">
    <source>
        <dbReference type="ARBA" id="ARBA00022598"/>
    </source>
</evidence>
<dbReference type="Pfam" id="PF18262">
    <property type="entry name" value="PhetRS_B1"/>
    <property type="match status" value="1"/>
</dbReference>
<dbReference type="InterPro" id="IPR020825">
    <property type="entry name" value="Phe-tRNA_synthase-like_B3/B4"/>
</dbReference>
<dbReference type="GO" id="GO:0006432">
    <property type="term" value="P:phenylalanyl-tRNA aminoacylation"/>
    <property type="evidence" value="ECO:0007669"/>
    <property type="project" value="InterPro"/>
</dbReference>
<reference evidence="15 16" key="1">
    <citation type="submission" date="2019-01" db="EMBL/GenBank/DDBJ databases">
        <authorList>
            <person name="Ferrante I. M."/>
        </authorList>
    </citation>
    <scope>NUCLEOTIDE SEQUENCE [LARGE SCALE GENOMIC DNA]</scope>
    <source>
        <strain evidence="15 16">B856</strain>
    </source>
</reference>
<keyword evidence="16" id="KW-1185">Reference proteome</keyword>
<dbReference type="EC" id="6.1.1.20" evidence="4"/>
<evidence type="ECO:0000256" key="2">
    <source>
        <dbReference type="ARBA" id="ARBA00004496"/>
    </source>
</evidence>
<dbReference type="SMART" id="SM00873">
    <property type="entry name" value="B3_4"/>
    <property type="match status" value="1"/>
</dbReference>
<keyword evidence="12" id="KW-0030">Aminoacyl-tRNA synthetase</keyword>
<dbReference type="Gene3D" id="3.50.40.10">
    <property type="entry name" value="Phenylalanyl-trna Synthetase, Chain B, domain 3"/>
    <property type="match status" value="1"/>
</dbReference>
<evidence type="ECO:0000256" key="7">
    <source>
        <dbReference type="ARBA" id="ARBA00022723"/>
    </source>
</evidence>
<comment type="subcellular location">
    <subcellularLocation>
        <location evidence="2">Cytoplasm</location>
    </subcellularLocation>
</comment>
<dbReference type="GO" id="GO:0004826">
    <property type="term" value="F:phenylalanine-tRNA ligase activity"/>
    <property type="evidence" value="ECO:0007669"/>
    <property type="project" value="UniProtKB-EC"/>
</dbReference>
<dbReference type="AlphaFoldDB" id="A0A448Z5X7"/>
<dbReference type="Gene3D" id="3.30.930.10">
    <property type="entry name" value="Bira Bifunctional Protein, Domain 2"/>
    <property type="match status" value="1"/>
</dbReference>
<dbReference type="EMBL" id="CAACVS010000126">
    <property type="protein sequence ID" value="VEU37430.1"/>
    <property type="molecule type" value="Genomic_DNA"/>
</dbReference>
<dbReference type="SUPFAM" id="SSF46955">
    <property type="entry name" value="Putative DNA-binding domain"/>
    <property type="match status" value="2"/>
</dbReference>
<dbReference type="SMART" id="SM00874">
    <property type="entry name" value="B5"/>
    <property type="match status" value="1"/>
</dbReference>
<dbReference type="InterPro" id="IPR045864">
    <property type="entry name" value="aa-tRNA-synth_II/BPL/LPL"/>
</dbReference>
<evidence type="ECO:0000313" key="16">
    <source>
        <dbReference type="Proteomes" id="UP000291116"/>
    </source>
</evidence>
<sequence length="650" mass="71965">MPTVALDKDQFFAHLGRTYTDDEFDELCFEFGVELDEITSEREEAEKSSAGKMSKKELAAFSDRVIYKIDVPANRYDLLCVEGLCRGLRIFLGDQEAPEYTIVDPETPGATLTVKKSNTDTIRPFVVAAILKDITFTQERYDSFIDLQDQLHRNLCRQRTLVAIGTHDLDSVEGPFVYDARPPADIDFVPLTPSDKGSFKGGDLMNYYETEVSAKHLKPYVPIIKDSPLYPVIVDAQDRVLSLPPIINGDHSKITLDTKNVFIECTATDLTKANIVLDTVLTMFSEYCAAPFTVVPVQVEYHDDSGSVVDSYLTPKLSVRREQAKIDFCNSLIGVNLSAAEIQTLCNKVQLGPANLLENDTLLEVTVPPTRSDILHAVDIAEDIAIAYGYNNIVKRVPKTNTVGGAEPLNQVGDLLREEIGRAGYTEVLTHGLCSIHDNFTALRCPVREDWAVSLSNPANIEYEVCRTTLLPGLLKTFQHNKSASFANGFKLFEISDAVLVDRENVVTDTIVGARNVRKLAAAYAGPTSGFEIIHGLVDRVMTLIEVAPEASYVATSGKKSSATGGADEEMYRISREGWFYTIAPLDYDGDAHEAKMYFPGRAAQILLTKPNCSEKIRVGTFGILHPLVLKNFDIQYPCSVVEINLEELM</sequence>
<evidence type="ECO:0000256" key="12">
    <source>
        <dbReference type="ARBA" id="ARBA00023146"/>
    </source>
</evidence>
<dbReference type="InterPro" id="IPR005147">
    <property type="entry name" value="tRNA_synthase_B5-dom"/>
</dbReference>
<evidence type="ECO:0000259" key="14">
    <source>
        <dbReference type="PROSITE" id="PS51483"/>
    </source>
</evidence>
<keyword evidence="7" id="KW-0479">Metal-binding</keyword>
<evidence type="ECO:0000256" key="3">
    <source>
        <dbReference type="ARBA" id="ARBA00007438"/>
    </source>
</evidence>
<organism evidence="15 16">
    <name type="scientific">Pseudo-nitzschia multistriata</name>
    <dbReference type="NCBI Taxonomy" id="183589"/>
    <lineage>
        <taxon>Eukaryota</taxon>
        <taxon>Sar</taxon>
        <taxon>Stramenopiles</taxon>
        <taxon>Ochrophyta</taxon>
        <taxon>Bacillariophyta</taxon>
        <taxon>Bacillariophyceae</taxon>
        <taxon>Bacillariophycidae</taxon>
        <taxon>Bacillariales</taxon>
        <taxon>Bacillariaceae</taxon>
        <taxon>Pseudo-nitzschia</taxon>
    </lineage>
</organism>
<dbReference type="GO" id="GO:0009328">
    <property type="term" value="C:phenylalanine-tRNA ligase complex"/>
    <property type="evidence" value="ECO:0007669"/>
    <property type="project" value="TreeGrafter"/>
</dbReference>
<dbReference type="OrthoDB" id="1698572at2759"/>
<keyword evidence="5" id="KW-0963">Cytoplasm</keyword>
<proteinExistence type="inferred from homology"/>
<dbReference type="GO" id="GO:0005524">
    <property type="term" value="F:ATP binding"/>
    <property type="evidence" value="ECO:0007669"/>
    <property type="project" value="UniProtKB-KW"/>
</dbReference>